<reference evidence="1" key="2">
    <citation type="submission" date="2020-09" db="EMBL/GenBank/DDBJ databases">
        <authorList>
            <person name="Sun Q."/>
            <person name="Zhou Y."/>
        </authorList>
    </citation>
    <scope>NUCLEOTIDE SEQUENCE</scope>
    <source>
        <strain evidence="1">CGMCC 1.15360</strain>
    </source>
</reference>
<keyword evidence="2" id="KW-1185">Reference proteome</keyword>
<evidence type="ECO:0000313" key="1">
    <source>
        <dbReference type="EMBL" id="GGD83405.1"/>
    </source>
</evidence>
<evidence type="ECO:0000313" key="2">
    <source>
        <dbReference type="Proteomes" id="UP000612349"/>
    </source>
</evidence>
<organism evidence="1 2">
    <name type="scientific">Croceicoccus mobilis</name>
    <dbReference type="NCBI Taxonomy" id="1703339"/>
    <lineage>
        <taxon>Bacteria</taxon>
        <taxon>Pseudomonadati</taxon>
        <taxon>Pseudomonadota</taxon>
        <taxon>Alphaproteobacteria</taxon>
        <taxon>Sphingomonadales</taxon>
        <taxon>Erythrobacteraceae</taxon>
        <taxon>Croceicoccus</taxon>
    </lineage>
</organism>
<dbReference type="OrthoDB" id="8081825at2"/>
<protein>
    <submittedName>
        <fullName evidence="1">Uncharacterized protein</fullName>
    </submittedName>
</protein>
<dbReference type="Proteomes" id="UP000612349">
    <property type="component" value="Unassembled WGS sequence"/>
</dbReference>
<dbReference type="EMBL" id="BMIP01000013">
    <property type="protein sequence ID" value="GGD83405.1"/>
    <property type="molecule type" value="Genomic_DNA"/>
</dbReference>
<gene>
    <name evidence="1" type="ORF">GCM10010990_36890</name>
</gene>
<dbReference type="RefSeq" id="WP_066778027.1">
    <property type="nucleotide sequence ID" value="NZ_BMIP01000013.1"/>
</dbReference>
<reference evidence="1" key="1">
    <citation type="journal article" date="2014" name="Int. J. Syst. Evol. Microbiol.">
        <title>Complete genome sequence of Corynebacterium casei LMG S-19264T (=DSM 44701T), isolated from a smear-ripened cheese.</title>
        <authorList>
            <consortium name="US DOE Joint Genome Institute (JGI-PGF)"/>
            <person name="Walter F."/>
            <person name="Albersmeier A."/>
            <person name="Kalinowski J."/>
            <person name="Ruckert C."/>
        </authorList>
    </citation>
    <scope>NUCLEOTIDE SEQUENCE</scope>
    <source>
        <strain evidence="1">CGMCC 1.15360</strain>
    </source>
</reference>
<proteinExistence type="predicted"/>
<sequence length="106" mass="12028">MSEDPRYKGKPFLRLLDSYVLSATGCMHEDAEKALTAIEPQLHKAYGLQGSWKSIVEQRMNFPAGMQGAIREVWDKGAMKFMEANGGTPPDPREFTRHFVDTKFPH</sequence>
<dbReference type="AlphaFoldDB" id="A0A916Z9R5"/>
<accession>A0A916Z9R5</accession>
<comment type="caution">
    <text evidence="1">The sequence shown here is derived from an EMBL/GenBank/DDBJ whole genome shotgun (WGS) entry which is preliminary data.</text>
</comment>
<name>A0A916Z9R5_9SPHN</name>